<keyword evidence="6" id="KW-0999">Mitochondrion inner membrane</keyword>
<feature type="repeat" description="Solcar" evidence="10">
    <location>
        <begin position="4"/>
        <end position="74"/>
    </location>
</feature>
<evidence type="ECO:0000256" key="3">
    <source>
        <dbReference type="ARBA" id="ARBA00022448"/>
    </source>
</evidence>
<comment type="similarity">
    <text evidence="2 11">Belongs to the mitochondrial carrier (TC 2.A.29) family.</text>
</comment>
<reference evidence="13" key="1">
    <citation type="submission" date="2023-01" db="EMBL/GenBank/DDBJ databases">
        <title>The chitinases involved in constricting ring structure development in the nematode-trapping fungus Drechslerella dactyloides.</title>
        <authorList>
            <person name="Wang R."/>
            <person name="Zhang L."/>
            <person name="Tang P."/>
            <person name="Li S."/>
            <person name="Liang L."/>
        </authorList>
    </citation>
    <scope>NUCLEOTIDE SEQUENCE</scope>
    <source>
        <strain evidence="13">YMF1.00031</strain>
    </source>
</reference>
<evidence type="ECO:0000256" key="7">
    <source>
        <dbReference type="ARBA" id="ARBA00022989"/>
    </source>
</evidence>
<gene>
    <name evidence="13" type="ORF">Dda_1589</name>
</gene>
<dbReference type="PRINTS" id="PR00926">
    <property type="entry name" value="MITOCARRIER"/>
</dbReference>
<keyword evidence="14" id="KW-1185">Reference proteome</keyword>
<feature type="repeat" description="Solcar" evidence="10">
    <location>
        <begin position="83"/>
        <end position="168"/>
    </location>
</feature>
<dbReference type="InterPro" id="IPR018108">
    <property type="entry name" value="MCP_transmembrane"/>
</dbReference>
<keyword evidence="3 11" id="KW-0813">Transport</keyword>
<evidence type="ECO:0000256" key="11">
    <source>
        <dbReference type="RuleBase" id="RU000488"/>
    </source>
</evidence>
<organism evidence="13 14">
    <name type="scientific">Drechslerella dactyloides</name>
    <name type="common">Nematode-trapping fungus</name>
    <name type="synonym">Arthrobotrys dactyloides</name>
    <dbReference type="NCBI Taxonomy" id="74499"/>
    <lineage>
        <taxon>Eukaryota</taxon>
        <taxon>Fungi</taxon>
        <taxon>Dikarya</taxon>
        <taxon>Ascomycota</taxon>
        <taxon>Pezizomycotina</taxon>
        <taxon>Orbiliomycetes</taxon>
        <taxon>Orbiliales</taxon>
        <taxon>Orbiliaceae</taxon>
        <taxon>Drechslerella</taxon>
    </lineage>
</organism>
<accession>A0AAD6J2A4</accession>
<dbReference type="SUPFAM" id="SSF103506">
    <property type="entry name" value="Mitochondrial carrier"/>
    <property type="match status" value="1"/>
</dbReference>
<dbReference type="PROSITE" id="PS50920">
    <property type="entry name" value="SOLCAR"/>
    <property type="match status" value="3"/>
</dbReference>
<keyword evidence="8" id="KW-0496">Mitochondrion</keyword>
<evidence type="ECO:0000256" key="8">
    <source>
        <dbReference type="ARBA" id="ARBA00023128"/>
    </source>
</evidence>
<dbReference type="Proteomes" id="UP001221413">
    <property type="component" value="Unassembled WGS sequence"/>
</dbReference>
<dbReference type="GO" id="GO:0005743">
    <property type="term" value="C:mitochondrial inner membrane"/>
    <property type="evidence" value="ECO:0007669"/>
    <property type="project" value="UniProtKB-SubCell"/>
</dbReference>
<feature type="repeat" description="Solcar" evidence="10">
    <location>
        <begin position="174"/>
        <end position="271"/>
    </location>
</feature>
<keyword evidence="5" id="KW-0677">Repeat</keyword>
<proteinExistence type="inferred from homology"/>
<evidence type="ECO:0000256" key="6">
    <source>
        <dbReference type="ARBA" id="ARBA00022792"/>
    </source>
</evidence>
<feature type="transmembrane region" description="Helical" evidence="12">
    <location>
        <begin position="143"/>
        <end position="161"/>
    </location>
</feature>
<dbReference type="Pfam" id="PF00153">
    <property type="entry name" value="Mito_carr"/>
    <property type="match status" value="3"/>
</dbReference>
<evidence type="ECO:0000256" key="5">
    <source>
        <dbReference type="ARBA" id="ARBA00022737"/>
    </source>
</evidence>
<evidence type="ECO:0000256" key="9">
    <source>
        <dbReference type="ARBA" id="ARBA00023136"/>
    </source>
</evidence>
<comment type="caution">
    <text evidence="13">The sequence shown here is derived from an EMBL/GenBank/DDBJ whole genome shotgun (WGS) entry which is preliminary data.</text>
</comment>
<dbReference type="GO" id="GO:0005381">
    <property type="term" value="F:iron ion transmembrane transporter activity"/>
    <property type="evidence" value="ECO:0007669"/>
    <property type="project" value="UniProtKB-ARBA"/>
</dbReference>
<evidence type="ECO:0000256" key="4">
    <source>
        <dbReference type="ARBA" id="ARBA00022692"/>
    </source>
</evidence>
<protein>
    <submittedName>
        <fullName evidence="13">Mitoferrin-1</fullName>
    </submittedName>
</protein>
<dbReference type="PANTHER" id="PTHR45758:SF3">
    <property type="entry name" value="MITOCHONDRIAL SUBSTRATE CARRIER FAMILY PROTEIN E"/>
    <property type="match status" value="1"/>
</dbReference>
<dbReference type="PANTHER" id="PTHR45758">
    <property type="entry name" value="MITOFERRIN-1-RELATED"/>
    <property type="match status" value="1"/>
</dbReference>
<keyword evidence="7 12" id="KW-1133">Transmembrane helix</keyword>
<feature type="transmembrane region" description="Helical" evidence="12">
    <location>
        <begin position="46"/>
        <end position="65"/>
    </location>
</feature>
<evidence type="ECO:0000313" key="14">
    <source>
        <dbReference type="Proteomes" id="UP001221413"/>
    </source>
</evidence>
<keyword evidence="4 10" id="KW-0812">Transmembrane</keyword>
<evidence type="ECO:0000256" key="1">
    <source>
        <dbReference type="ARBA" id="ARBA00004448"/>
    </source>
</evidence>
<comment type="subcellular location">
    <subcellularLocation>
        <location evidence="1">Mitochondrion inner membrane</location>
        <topology evidence="1">Multi-pass membrane protein</topology>
    </subcellularLocation>
</comment>
<feature type="transmembrane region" description="Helical" evidence="12">
    <location>
        <begin position="173"/>
        <end position="194"/>
    </location>
</feature>
<keyword evidence="9 10" id="KW-0472">Membrane</keyword>
<dbReference type="Gene3D" id="1.50.40.10">
    <property type="entry name" value="Mitochondrial carrier domain"/>
    <property type="match status" value="1"/>
</dbReference>
<evidence type="ECO:0000256" key="12">
    <source>
        <dbReference type="SAM" id="Phobius"/>
    </source>
</evidence>
<dbReference type="AlphaFoldDB" id="A0AAD6J2A4"/>
<evidence type="ECO:0000256" key="10">
    <source>
        <dbReference type="PROSITE-ProRule" id="PRU00282"/>
    </source>
</evidence>
<dbReference type="InterPro" id="IPR023395">
    <property type="entry name" value="MCP_dom_sf"/>
</dbReference>
<dbReference type="EMBL" id="JAQGDS010000002">
    <property type="protein sequence ID" value="KAJ6263030.1"/>
    <property type="molecule type" value="Genomic_DNA"/>
</dbReference>
<name>A0AAD6J2A4_DREDA</name>
<dbReference type="InterPro" id="IPR002067">
    <property type="entry name" value="MCP"/>
</dbReference>
<evidence type="ECO:0000256" key="2">
    <source>
        <dbReference type="ARBA" id="ARBA00006375"/>
    </source>
</evidence>
<sequence length="294" mass="32532">MDIQTLLASCYASVISRLICYPLDTIAIQHASSTRRPLLSVPLRTYYRGLAPSTLLVTPAIALYFTTYRQTKAFLVDVPYFGDSTATYLASGTVAELASSFVWTPLEVIKSRLQISRTAADGRLFSNLREIWRGEGIRGFYRGYLMGLVVFVPYNGIWWTVYEHTKKAAPSNWSIAGTAALGGCVATMVSTCCCHPLDLVKTRYQVATTATVGRVGGERLEDARGVVKVVKNVWSEARFGRGFYKGLGARLACSTPSALISMAVFEYFSPDKTVERSKRERSRIISGDELEEKL</sequence>
<evidence type="ECO:0000313" key="13">
    <source>
        <dbReference type="EMBL" id="KAJ6263030.1"/>
    </source>
</evidence>